<evidence type="ECO:0000256" key="1">
    <source>
        <dbReference type="SAM" id="Phobius"/>
    </source>
</evidence>
<gene>
    <name evidence="3" type="ORF">UCDDS831_g00057</name>
</gene>
<protein>
    <recommendedName>
        <fullName evidence="2">DUF7704 domain-containing protein</fullName>
    </recommendedName>
</protein>
<dbReference type="Proteomes" id="UP000034182">
    <property type="component" value="Unassembled WGS sequence"/>
</dbReference>
<keyword evidence="1" id="KW-0472">Membrane</keyword>
<accession>A0A0G2F2H3</accession>
<feature type="transmembrane region" description="Helical" evidence="1">
    <location>
        <begin position="21"/>
        <end position="38"/>
    </location>
</feature>
<feature type="transmembrane region" description="Helical" evidence="1">
    <location>
        <begin position="98"/>
        <end position="118"/>
    </location>
</feature>
<feature type="transmembrane region" description="Helical" evidence="1">
    <location>
        <begin position="66"/>
        <end position="86"/>
    </location>
</feature>
<keyword evidence="1" id="KW-1133">Transmembrane helix</keyword>
<proteinExistence type="predicted"/>
<reference evidence="3 4" key="1">
    <citation type="submission" date="2015-03" db="EMBL/GenBank/DDBJ databases">
        <authorList>
            <person name="Morales-Cruz A."/>
            <person name="Amrine K.C."/>
            <person name="Cantu D."/>
        </authorList>
    </citation>
    <scope>NUCLEOTIDE SEQUENCE [LARGE SCALE GENOMIC DNA]</scope>
    <source>
        <strain evidence="3">DS831</strain>
    </source>
</reference>
<name>A0A0G2F2H3_9PEZI</name>
<evidence type="ECO:0000259" key="2">
    <source>
        <dbReference type="Pfam" id="PF24803"/>
    </source>
</evidence>
<evidence type="ECO:0000313" key="3">
    <source>
        <dbReference type="EMBL" id="KKY28972.1"/>
    </source>
</evidence>
<sequence length="166" mass="18281">MDVLTHRTQPLKQSIETICKLCYILSANWVAGFLGPLLSPRFFAASQLATSKVAAEAHELTSTEHILALQLGNAYLLLGMLGVFILNTSLDLPTVKAYLAALWLGDIGHVLITAWGLGIKGTFNILGWNAVTWGNVGFTVMLFTFRSLYFLGFFDKEKNGRKSKQT</sequence>
<comment type="caution">
    <text evidence="3">The sequence shown here is derived from an EMBL/GenBank/DDBJ whole genome shotgun (WGS) entry which is preliminary data.</text>
</comment>
<dbReference type="PANTHER" id="PTHR37019">
    <property type="entry name" value="CHROMOSOME 1, WHOLE GENOME SHOTGUN SEQUENCE"/>
    <property type="match status" value="1"/>
</dbReference>
<dbReference type="EMBL" id="LAQI01000001">
    <property type="protein sequence ID" value="KKY28972.1"/>
    <property type="molecule type" value="Genomic_DNA"/>
</dbReference>
<reference evidence="3 4" key="2">
    <citation type="submission" date="2015-05" db="EMBL/GenBank/DDBJ databases">
        <title>Distinctive expansion of gene families associated with plant cell wall degradation and secondary metabolism in the genomes of grapevine trunk pathogens.</title>
        <authorList>
            <person name="Lawrence D.P."/>
            <person name="Travadon R."/>
            <person name="Rolshausen P.E."/>
            <person name="Baumgartner K."/>
        </authorList>
    </citation>
    <scope>NUCLEOTIDE SEQUENCE [LARGE SCALE GENOMIC DNA]</scope>
    <source>
        <strain evidence="3">DS831</strain>
    </source>
</reference>
<dbReference type="Pfam" id="PF24803">
    <property type="entry name" value="DUF7704"/>
    <property type="match status" value="1"/>
</dbReference>
<feature type="domain" description="DUF7704" evidence="2">
    <location>
        <begin position="29"/>
        <end position="156"/>
    </location>
</feature>
<organism evidence="3 4">
    <name type="scientific">Diplodia seriata</name>
    <dbReference type="NCBI Taxonomy" id="420778"/>
    <lineage>
        <taxon>Eukaryota</taxon>
        <taxon>Fungi</taxon>
        <taxon>Dikarya</taxon>
        <taxon>Ascomycota</taxon>
        <taxon>Pezizomycotina</taxon>
        <taxon>Dothideomycetes</taxon>
        <taxon>Dothideomycetes incertae sedis</taxon>
        <taxon>Botryosphaeriales</taxon>
        <taxon>Botryosphaeriaceae</taxon>
        <taxon>Diplodia</taxon>
    </lineage>
</organism>
<evidence type="ECO:0000313" key="4">
    <source>
        <dbReference type="Proteomes" id="UP000034182"/>
    </source>
</evidence>
<dbReference type="PANTHER" id="PTHR37019:SF2">
    <property type="entry name" value="EXPERA DOMAIN-CONTAINING PROTEIN"/>
    <property type="match status" value="1"/>
</dbReference>
<dbReference type="InterPro" id="IPR056121">
    <property type="entry name" value="DUF7704"/>
</dbReference>
<dbReference type="AlphaFoldDB" id="A0A0G2F2H3"/>
<feature type="transmembrane region" description="Helical" evidence="1">
    <location>
        <begin position="130"/>
        <end position="154"/>
    </location>
</feature>
<keyword evidence="1" id="KW-0812">Transmembrane</keyword>